<sequence length="974" mass="106403">MSAQPQAPRIPRRRAPIAITIGVVAVLVIAFFVFVGLYADVLWYDQLGFLEVLTTEWIARVVLFFIGFVAMAVPVWASIQIAYRTRPVYAKLNSQLDRYQEVFEPLRRLAMYGIPVVLGVFAGVSASSRWQLSLTWLNRTPFGTADAQFGFDVGFFVFELPFYRSIVGFASAVVLLSLLLVVATAYLYGSIRVSGREVVISKSARVQIAATAGVYLLLQAISIWFDQYATVSEAGPIITGAAYTDVNAVIPGRGILAAIAAVVAVLFFVTAAIGRWRLPLVGTALLIVSSLIIGSLYPWVVQRFQVDPSAKTLEAPYIEKAIDSTRDAYGVSDIELIPFEAKTDAEPGALRADAQTTANIRLMDPLVISPAFRQLEQFRQYYQFPDALDVDRYDIDGATQDTVVAVRDLALDGLGDAETWFNSHIVYTHGYGIVAAAGNQRSVDGQPVFLQSGIPSTGVLPDFEPRVYFGEDSPDYSIVGAPEGDDAIELDYPAGGDSERETRTTFEGDGGPKLDNVFTKLAYALKFQSEQIFLSDAVNPESQILYDRDPIERVRKVAPYLTLDSDTYPSVVDDRLVWIVDGYTLTDQYPYSNKVSMSEAIADSEGLPATLPFDEVNYIRNSVKATVDAYDGSVTLYAWDEEDPILQTWQKIFPSALEPMEEMSGDLLSHVRYPADLFKMQRAVLGRYHVTDPGSFYSREDAWTTPKEPTAGANTTFLQPPYYLTMQMPGQDAPSYSLYSTFIPEARGEQSRNVLRGYLAVDSDAGSADGERGEDYGKLRLLALPEDDNVPGPGQVQNQFDGDPSISAQLNILKQGQSDVINGNLLTVPVGGGLLYVQPVYVQSTGNTSYPLLQKVLVAFGDQIAFQDTLDLALDVLFGGDSGADAGDNEVEPGTEPTTPPGEGEPTTPVAPTDEVQALLNEAKVLIEEKQTALSEGDWVSYGRADARLAEIVAELLELTQAEPQAEPQAAEGQ</sequence>
<dbReference type="GO" id="GO:0005576">
    <property type="term" value="C:extracellular region"/>
    <property type="evidence" value="ECO:0007669"/>
    <property type="project" value="TreeGrafter"/>
</dbReference>
<reference evidence="7" key="1">
    <citation type="journal article" date="2014" name="Int. J. Syst. Evol. Microbiol.">
        <title>Complete genome sequence of Corynebacterium casei LMG S-19264T (=DSM 44701T), isolated from a smear-ripened cheese.</title>
        <authorList>
            <consortium name="US DOE Joint Genome Institute (JGI-PGF)"/>
            <person name="Walter F."/>
            <person name="Albersmeier A."/>
            <person name="Kalinowski J."/>
            <person name="Ruckert C."/>
        </authorList>
    </citation>
    <scope>NUCLEOTIDE SEQUENCE</scope>
    <source>
        <strain evidence="7">CGMCC 1.8984</strain>
    </source>
</reference>
<evidence type="ECO:0000256" key="3">
    <source>
        <dbReference type="ARBA" id="ARBA00022989"/>
    </source>
</evidence>
<dbReference type="Pfam" id="PF03699">
    <property type="entry name" value="UPF0182"/>
    <property type="match status" value="1"/>
</dbReference>
<dbReference type="Proteomes" id="UP000636956">
    <property type="component" value="Unassembled WGS sequence"/>
</dbReference>
<accession>A0A917P9F6</accession>
<feature type="transmembrane region" description="Helical" evidence="5">
    <location>
        <begin position="208"/>
        <end position="225"/>
    </location>
</feature>
<reference evidence="7" key="2">
    <citation type="submission" date="2020-09" db="EMBL/GenBank/DDBJ databases">
        <authorList>
            <person name="Sun Q."/>
            <person name="Zhou Y."/>
        </authorList>
    </citation>
    <scope>NUCLEOTIDE SEQUENCE</scope>
    <source>
        <strain evidence="7">CGMCC 1.8984</strain>
    </source>
</reference>
<evidence type="ECO:0000256" key="6">
    <source>
        <dbReference type="SAM" id="MobiDB-lite"/>
    </source>
</evidence>
<feature type="transmembrane region" description="Helical" evidence="5">
    <location>
        <begin position="166"/>
        <end position="188"/>
    </location>
</feature>
<organism evidence="7 8">
    <name type="scientific">Agromyces bauzanensis</name>
    <dbReference type="NCBI Taxonomy" id="1308924"/>
    <lineage>
        <taxon>Bacteria</taxon>
        <taxon>Bacillati</taxon>
        <taxon>Actinomycetota</taxon>
        <taxon>Actinomycetes</taxon>
        <taxon>Micrococcales</taxon>
        <taxon>Microbacteriaceae</taxon>
        <taxon>Agromyces</taxon>
    </lineage>
</organism>
<evidence type="ECO:0000313" key="8">
    <source>
        <dbReference type="Proteomes" id="UP000636956"/>
    </source>
</evidence>
<feature type="transmembrane region" description="Helical" evidence="5">
    <location>
        <begin position="15"/>
        <end position="37"/>
    </location>
</feature>
<dbReference type="PANTHER" id="PTHR39344:SF1">
    <property type="entry name" value="UPF0182 PROTEIN SLL1060"/>
    <property type="match status" value="1"/>
</dbReference>
<feature type="transmembrane region" description="Helical" evidence="5">
    <location>
        <begin position="280"/>
        <end position="300"/>
    </location>
</feature>
<keyword evidence="2 5" id="KW-0812">Transmembrane</keyword>
<dbReference type="HAMAP" id="MF_01600">
    <property type="entry name" value="UPF0182"/>
    <property type="match status" value="1"/>
</dbReference>
<keyword evidence="8" id="KW-1185">Reference proteome</keyword>
<evidence type="ECO:0000256" key="5">
    <source>
        <dbReference type="HAMAP-Rule" id="MF_01600"/>
    </source>
</evidence>
<feature type="compositionally biased region" description="Low complexity" evidence="6">
    <location>
        <begin position="894"/>
        <end position="910"/>
    </location>
</feature>
<dbReference type="PANTHER" id="PTHR39344">
    <property type="entry name" value="UPF0182 PROTEIN SLL1060"/>
    <property type="match status" value="1"/>
</dbReference>
<dbReference type="EMBL" id="BMMD01000001">
    <property type="protein sequence ID" value="GGJ67628.1"/>
    <property type="molecule type" value="Genomic_DNA"/>
</dbReference>
<keyword evidence="1 5" id="KW-1003">Cell membrane</keyword>
<feature type="transmembrane region" description="Helical" evidence="5">
    <location>
        <begin position="109"/>
        <end position="128"/>
    </location>
</feature>
<comment type="subcellular location">
    <subcellularLocation>
        <location evidence="5">Cell membrane</location>
        <topology evidence="5">Multi-pass membrane protein</topology>
    </subcellularLocation>
</comment>
<feature type="region of interest" description="Disordered" evidence="6">
    <location>
        <begin position="883"/>
        <end position="911"/>
    </location>
</feature>
<name>A0A917P9F6_9MICO</name>
<proteinExistence type="inferred from homology"/>
<comment type="similarity">
    <text evidence="5">Belongs to the UPF0182 family.</text>
</comment>
<evidence type="ECO:0000256" key="1">
    <source>
        <dbReference type="ARBA" id="ARBA00022475"/>
    </source>
</evidence>
<dbReference type="GO" id="GO:0005886">
    <property type="term" value="C:plasma membrane"/>
    <property type="evidence" value="ECO:0007669"/>
    <property type="project" value="UniProtKB-SubCell"/>
</dbReference>
<keyword evidence="4 5" id="KW-0472">Membrane</keyword>
<comment type="caution">
    <text evidence="7">The sequence shown here is derived from an EMBL/GenBank/DDBJ whole genome shotgun (WGS) entry which is preliminary data.</text>
</comment>
<feature type="transmembrane region" description="Helical" evidence="5">
    <location>
        <begin position="57"/>
        <end position="77"/>
    </location>
</feature>
<evidence type="ECO:0000256" key="2">
    <source>
        <dbReference type="ARBA" id="ARBA00022692"/>
    </source>
</evidence>
<dbReference type="AlphaFoldDB" id="A0A917P9F6"/>
<gene>
    <name evidence="7" type="ORF">GCM10011372_01770</name>
</gene>
<keyword evidence="3 5" id="KW-1133">Transmembrane helix</keyword>
<feature type="transmembrane region" description="Helical" evidence="5">
    <location>
        <begin position="254"/>
        <end position="273"/>
    </location>
</feature>
<protein>
    <recommendedName>
        <fullName evidence="5">UPF0182 protein GCM10011372_01770</fullName>
    </recommendedName>
</protein>
<evidence type="ECO:0000256" key="4">
    <source>
        <dbReference type="ARBA" id="ARBA00023136"/>
    </source>
</evidence>
<dbReference type="InterPro" id="IPR005372">
    <property type="entry name" value="UPF0182"/>
</dbReference>
<dbReference type="RefSeq" id="WP_373285483.1">
    <property type="nucleotide sequence ID" value="NZ_BAABFW010000007.1"/>
</dbReference>
<evidence type="ECO:0000313" key="7">
    <source>
        <dbReference type="EMBL" id="GGJ67628.1"/>
    </source>
</evidence>